<name>A0A9P7L3D3_9HYPO</name>
<reference evidence="1" key="1">
    <citation type="journal article" date="2020" name="bioRxiv">
        <title>Historical genomics reveals the evolutionary mechanisms behind multiple outbreaks of the host-specific coffee wilt pathogen Fusarium xylarioides.</title>
        <authorList>
            <person name="Peck D."/>
            <person name="Nowell R.W."/>
            <person name="Flood J."/>
            <person name="Ryan M.J."/>
            <person name="Barraclough T.G."/>
        </authorList>
    </citation>
    <scope>NUCLEOTIDE SEQUENCE</scope>
    <source>
        <strain evidence="1">IMI 127659i</strain>
    </source>
</reference>
<dbReference type="AlphaFoldDB" id="A0A9P7L3D3"/>
<evidence type="ECO:0000313" key="2">
    <source>
        <dbReference type="Proteomes" id="UP000750502"/>
    </source>
</evidence>
<sequence>MLQSPIQFLGVRILISACTSSASIRTLKPHWLVLHSYHCIPHSNEFHQLASAHQHRREGFRELIWPNPILEAEGNPTATGTASSGHANAASGGVGVDKLIAGTEGKTGTTKVRLYIMPSHTLC</sequence>
<reference evidence="1" key="2">
    <citation type="submission" date="2020-10" db="EMBL/GenBank/DDBJ databases">
        <authorList>
            <person name="Peck L.D."/>
            <person name="Nowell R.W."/>
            <person name="Flood J."/>
            <person name="Ryan M.J."/>
            <person name="Barraclough T.G."/>
        </authorList>
    </citation>
    <scope>NUCLEOTIDE SEQUENCE</scope>
    <source>
        <strain evidence="1">IMI 127659i</strain>
    </source>
</reference>
<organism evidence="1 2">
    <name type="scientific">Fusarium xylarioides</name>
    <dbReference type="NCBI Taxonomy" id="221167"/>
    <lineage>
        <taxon>Eukaryota</taxon>
        <taxon>Fungi</taxon>
        <taxon>Dikarya</taxon>
        <taxon>Ascomycota</taxon>
        <taxon>Pezizomycotina</taxon>
        <taxon>Sordariomycetes</taxon>
        <taxon>Hypocreomycetidae</taxon>
        <taxon>Hypocreales</taxon>
        <taxon>Nectriaceae</taxon>
        <taxon>Fusarium</taxon>
        <taxon>Fusarium fujikuroi species complex</taxon>
    </lineage>
</organism>
<evidence type="ECO:0000313" key="1">
    <source>
        <dbReference type="EMBL" id="KAG5762686.1"/>
    </source>
</evidence>
<protein>
    <submittedName>
        <fullName evidence="1">Uncharacterized protein</fullName>
    </submittedName>
</protein>
<dbReference type="Proteomes" id="UP000750502">
    <property type="component" value="Unassembled WGS sequence"/>
</dbReference>
<gene>
    <name evidence="1" type="ORF">H9Q72_009197</name>
</gene>
<proteinExistence type="predicted"/>
<dbReference type="EMBL" id="JADFTT010000356">
    <property type="protein sequence ID" value="KAG5762686.1"/>
    <property type="molecule type" value="Genomic_DNA"/>
</dbReference>
<comment type="caution">
    <text evidence="1">The sequence shown here is derived from an EMBL/GenBank/DDBJ whole genome shotgun (WGS) entry which is preliminary data.</text>
</comment>
<keyword evidence="2" id="KW-1185">Reference proteome</keyword>
<accession>A0A9P7L3D3</accession>